<gene>
    <name evidence="1" type="ORF">SAMN04487962_1189</name>
</gene>
<proteinExistence type="predicted"/>
<dbReference type="EMBL" id="FOHZ01000018">
    <property type="protein sequence ID" value="SET69887.1"/>
    <property type="molecule type" value="Genomic_DNA"/>
</dbReference>
<dbReference type="Pfam" id="PF06804">
    <property type="entry name" value="Lipoprotein_18"/>
    <property type="match status" value="1"/>
</dbReference>
<dbReference type="OrthoDB" id="6199301at2"/>
<evidence type="ECO:0000313" key="2">
    <source>
        <dbReference type="Proteomes" id="UP000198762"/>
    </source>
</evidence>
<dbReference type="Proteomes" id="UP000198762">
    <property type="component" value="Unassembled WGS sequence"/>
</dbReference>
<reference evidence="2" key="1">
    <citation type="submission" date="2016-10" db="EMBL/GenBank/DDBJ databases">
        <authorList>
            <person name="Varghese N."/>
            <person name="Submissions S."/>
        </authorList>
    </citation>
    <scope>NUCLEOTIDE SEQUENCE [LARGE SCALE GENOMIC DNA]</scope>
    <source>
        <strain evidence="2">CGMCC 1.6489</strain>
    </source>
</reference>
<name>A0A1I0GHT1_9GAMM</name>
<protein>
    <submittedName>
        <fullName evidence="1">Beta-barrel assembly machine subunit BamC</fullName>
    </submittedName>
</protein>
<dbReference type="AlphaFoldDB" id="A0A1I0GHT1"/>
<dbReference type="STRING" id="430453.SAMN04487962_1189"/>
<dbReference type="Gene3D" id="3.30.310.170">
    <property type="entry name" value="Outer membrane protein assembly factor BamC"/>
    <property type="match status" value="1"/>
</dbReference>
<organism evidence="1 2">
    <name type="scientific">Marinobacter segnicrescens</name>
    <dbReference type="NCBI Taxonomy" id="430453"/>
    <lineage>
        <taxon>Bacteria</taxon>
        <taxon>Pseudomonadati</taxon>
        <taxon>Pseudomonadota</taxon>
        <taxon>Gammaproteobacteria</taxon>
        <taxon>Pseudomonadales</taxon>
        <taxon>Marinobacteraceae</taxon>
        <taxon>Marinobacter</taxon>
    </lineage>
</organism>
<keyword evidence="2" id="KW-1185">Reference proteome</keyword>
<dbReference type="InterPro" id="IPR042268">
    <property type="entry name" value="BamC_C"/>
</dbReference>
<evidence type="ECO:0000313" key="1">
    <source>
        <dbReference type="EMBL" id="SET69887.1"/>
    </source>
</evidence>
<dbReference type="PROSITE" id="PS51257">
    <property type="entry name" value="PROKAR_LIPOPROTEIN"/>
    <property type="match status" value="1"/>
</dbReference>
<accession>A0A1I0GHT1</accession>
<dbReference type="InterPro" id="IPR010653">
    <property type="entry name" value="NlpB/DapX"/>
</dbReference>
<sequence length="358" mass="39796">MTERSSTIDFRPRAAMLAVAMTGLLFSGCSLINDRSDDYATAEQSRALKGIDGQPLPRQRAEFPIRDVEGSATLANQVPQPPDLTAEILDENYVVESVDDQSWLLVNDVPGRIWPAVATWMNETGLAVAEESTQLGLMQSEIVNFSRRARDLVGLGEATEDESRIVVQVRLAPGVRRKTTEVQVRPRTVAGAPGGLMPWQDESLDQGLEEDLLENLSSFLQSREDSRSYSRAALAMGSEPRVTLLEATAERDQAIAVDLPFGRVWSEIRRVLQDENIPVLDLDQSAGYFLVDGRPEEDRRRGWLTSWFAGDEVAPEATNRILLSEQDGSVVVTAERANDYNGGNYSRSLITRLYDYLY</sequence>
<dbReference type="RefSeq" id="WP_091853743.1">
    <property type="nucleotide sequence ID" value="NZ_FOHZ01000018.1"/>
</dbReference>